<evidence type="ECO:0000313" key="2">
    <source>
        <dbReference type="WBParaSite" id="Csp11.Scaffold629.g11189.t1"/>
    </source>
</evidence>
<dbReference type="WBParaSite" id="Csp11.Scaffold629.g11189.t1">
    <property type="protein sequence ID" value="Csp11.Scaffold629.g11189.t1"/>
    <property type="gene ID" value="Csp11.Scaffold629.g11189"/>
</dbReference>
<reference evidence="2" key="1">
    <citation type="submission" date="2016-11" db="UniProtKB">
        <authorList>
            <consortium name="WormBaseParasite"/>
        </authorList>
    </citation>
    <scope>IDENTIFICATION</scope>
</reference>
<dbReference type="Proteomes" id="UP000095282">
    <property type="component" value="Unplaced"/>
</dbReference>
<evidence type="ECO:0000313" key="1">
    <source>
        <dbReference type="Proteomes" id="UP000095282"/>
    </source>
</evidence>
<keyword evidence="1" id="KW-1185">Reference proteome</keyword>
<sequence length="98" mass="11518">MLFRVFNELNQDLTEEVVIPEEYSIQEHRSYIHHPEFPSKNSEDAMDQLSMAKYIQKKLQVANNEGNFVFNLNAFLNESAFETTNLNIPTESLFELFK</sequence>
<dbReference type="AlphaFoldDB" id="A0A1I7TS05"/>
<protein>
    <submittedName>
        <fullName evidence="2">Uncharacterized protein</fullName>
    </submittedName>
</protein>
<organism evidence="1 2">
    <name type="scientific">Caenorhabditis tropicalis</name>
    <dbReference type="NCBI Taxonomy" id="1561998"/>
    <lineage>
        <taxon>Eukaryota</taxon>
        <taxon>Metazoa</taxon>
        <taxon>Ecdysozoa</taxon>
        <taxon>Nematoda</taxon>
        <taxon>Chromadorea</taxon>
        <taxon>Rhabditida</taxon>
        <taxon>Rhabditina</taxon>
        <taxon>Rhabditomorpha</taxon>
        <taxon>Rhabditoidea</taxon>
        <taxon>Rhabditidae</taxon>
        <taxon>Peloderinae</taxon>
        <taxon>Caenorhabditis</taxon>
    </lineage>
</organism>
<accession>A0A1I7TS05</accession>
<name>A0A1I7TS05_9PELO</name>
<proteinExistence type="predicted"/>